<feature type="transmembrane region" description="Helical" evidence="1">
    <location>
        <begin position="137"/>
        <end position="157"/>
    </location>
</feature>
<name>A0A0E2HGM7_9FIRM</name>
<feature type="domain" description="DUF112" evidence="2">
    <location>
        <begin position="15"/>
        <end position="435"/>
    </location>
</feature>
<comment type="caution">
    <text evidence="3">The sequence shown here is derived from an EMBL/GenBank/DDBJ whole genome shotgun (WGS) entry which is preliminary data.</text>
</comment>
<organism evidence="3 4">
    <name type="scientific">[Clostridium] clostridioforme 90A8</name>
    <dbReference type="NCBI Taxonomy" id="999408"/>
    <lineage>
        <taxon>Bacteria</taxon>
        <taxon>Bacillati</taxon>
        <taxon>Bacillota</taxon>
        <taxon>Clostridia</taxon>
        <taxon>Lachnospirales</taxon>
        <taxon>Lachnospiraceae</taxon>
        <taxon>Enterocloster</taxon>
    </lineage>
</organism>
<evidence type="ECO:0000313" key="3">
    <source>
        <dbReference type="EMBL" id="ENZ20219.1"/>
    </source>
</evidence>
<feature type="transmembrane region" description="Helical" evidence="1">
    <location>
        <begin position="311"/>
        <end position="330"/>
    </location>
</feature>
<keyword evidence="1" id="KW-0472">Membrane</keyword>
<dbReference type="GeneID" id="57963589"/>
<feature type="transmembrane region" description="Helical" evidence="1">
    <location>
        <begin position="249"/>
        <end position="267"/>
    </location>
</feature>
<sequence length="493" mass="52320">MFFTQMIALFNPLMILIMLVCTIVGIVFGAIPGLSGGLAVSLLLPLTFGMDDLLSFAMMIAVWVGGISGGFISATLVGIPGAPASIATCFDAYPMSRRGETVRALGIGILASFAGTFLSCIVATFLSPFIADFAMKLGPWEYFSLCFCAITLVAALSKGSIFKGLFAAFLGLFLCCVGVAPLDGAYRFTFGNIYLGGGLDMVALMLGVYAIKQVACDYAKGQQELPDVNVGKISGFGVKITDITQNIGIILKSFFIGLWIGFLPGMGSGLSNMVAYAQAQSGSKHPETFGKGEPGGIWASECSNNASVGGALIPMIALGIPGDAVTALLLSGLMIHGLQPGPLLISSNPQIVYLIFAAVMVSAVFVLVEQFFGMRWFPMLLKLPYHYLYGVILVMCFIGAFTSTNTTFNVLCVLAFAALGVMLDVFKIPASPLILSFILGGKLEEYFRKGVSYSKGDYSSFITRPVSLLFLLVAVFCVVSPYIKPLLQKKKTA</sequence>
<accession>A0A0E2HGM7</accession>
<dbReference type="PANTHER" id="PTHR35342:SF5">
    <property type="entry name" value="TRICARBOXYLIC TRANSPORT PROTEIN"/>
    <property type="match status" value="1"/>
</dbReference>
<keyword evidence="1" id="KW-0812">Transmembrane</keyword>
<reference evidence="3 4" key="1">
    <citation type="submission" date="2013-01" db="EMBL/GenBank/DDBJ databases">
        <title>The Genome Sequence of Clostridium clostridioforme 90A8.</title>
        <authorList>
            <consortium name="The Broad Institute Genome Sequencing Platform"/>
            <person name="Earl A."/>
            <person name="Ward D."/>
            <person name="Feldgarden M."/>
            <person name="Gevers D."/>
            <person name="Courvalin P."/>
            <person name="Lambert T."/>
            <person name="Walker B."/>
            <person name="Young S.K."/>
            <person name="Zeng Q."/>
            <person name="Gargeya S."/>
            <person name="Fitzgerald M."/>
            <person name="Haas B."/>
            <person name="Abouelleil A."/>
            <person name="Alvarado L."/>
            <person name="Arachchi H.M."/>
            <person name="Berlin A.M."/>
            <person name="Chapman S.B."/>
            <person name="Dewar J."/>
            <person name="Goldberg J."/>
            <person name="Griggs A."/>
            <person name="Gujja S."/>
            <person name="Hansen M."/>
            <person name="Howarth C."/>
            <person name="Imamovic A."/>
            <person name="Larimer J."/>
            <person name="McCowan C."/>
            <person name="Murphy C."/>
            <person name="Neiman D."/>
            <person name="Pearson M."/>
            <person name="Priest M."/>
            <person name="Roberts A."/>
            <person name="Saif S."/>
            <person name="Shea T."/>
            <person name="Sisk P."/>
            <person name="Sykes S."/>
            <person name="Wortman J."/>
            <person name="Nusbaum C."/>
            <person name="Birren B."/>
        </authorList>
    </citation>
    <scope>NUCLEOTIDE SEQUENCE [LARGE SCALE GENOMIC DNA]</scope>
    <source>
        <strain evidence="3 4">90A8</strain>
    </source>
</reference>
<protein>
    <recommendedName>
        <fullName evidence="2">DUF112 domain-containing protein</fullName>
    </recommendedName>
</protein>
<feature type="transmembrane region" description="Helical" evidence="1">
    <location>
        <begin position="408"/>
        <end position="441"/>
    </location>
</feature>
<feature type="transmembrane region" description="Helical" evidence="1">
    <location>
        <begin position="193"/>
        <end position="211"/>
    </location>
</feature>
<feature type="transmembrane region" description="Helical" evidence="1">
    <location>
        <begin position="164"/>
        <end position="181"/>
    </location>
</feature>
<dbReference type="Pfam" id="PF01970">
    <property type="entry name" value="TctA"/>
    <property type="match status" value="1"/>
</dbReference>
<dbReference type="InterPro" id="IPR002823">
    <property type="entry name" value="DUF112_TM"/>
</dbReference>
<dbReference type="EMBL" id="AGYR01000001">
    <property type="protein sequence ID" value="ENZ20219.1"/>
    <property type="molecule type" value="Genomic_DNA"/>
</dbReference>
<dbReference type="RefSeq" id="WP_002586018.1">
    <property type="nucleotide sequence ID" value="NZ_KB850976.1"/>
</dbReference>
<feature type="transmembrane region" description="Helical" evidence="1">
    <location>
        <begin position="351"/>
        <end position="372"/>
    </location>
</feature>
<dbReference type="PATRIC" id="fig|999408.3.peg.162"/>
<dbReference type="HOGENOM" id="CLU_022936_2_0_9"/>
<feature type="transmembrane region" description="Helical" evidence="1">
    <location>
        <begin position="384"/>
        <end position="401"/>
    </location>
</feature>
<evidence type="ECO:0000313" key="4">
    <source>
        <dbReference type="Proteomes" id="UP000013085"/>
    </source>
</evidence>
<dbReference type="PANTHER" id="PTHR35342">
    <property type="entry name" value="TRICARBOXYLIC TRANSPORT PROTEIN"/>
    <property type="match status" value="1"/>
</dbReference>
<evidence type="ECO:0000259" key="2">
    <source>
        <dbReference type="Pfam" id="PF01970"/>
    </source>
</evidence>
<proteinExistence type="predicted"/>
<evidence type="ECO:0000256" key="1">
    <source>
        <dbReference type="SAM" id="Phobius"/>
    </source>
</evidence>
<gene>
    <name evidence="3" type="ORF">HMPREF1090_00148</name>
</gene>
<dbReference type="AlphaFoldDB" id="A0A0E2HGM7"/>
<dbReference type="Proteomes" id="UP000013085">
    <property type="component" value="Unassembled WGS sequence"/>
</dbReference>
<keyword evidence="1" id="KW-1133">Transmembrane helix</keyword>
<feature type="transmembrane region" description="Helical" evidence="1">
    <location>
        <begin position="6"/>
        <end position="31"/>
    </location>
</feature>
<feature type="transmembrane region" description="Helical" evidence="1">
    <location>
        <begin position="105"/>
        <end position="131"/>
    </location>
</feature>
<feature type="transmembrane region" description="Helical" evidence="1">
    <location>
        <begin position="461"/>
        <end position="483"/>
    </location>
</feature>